<evidence type="ECO:0000313" key="1">
    <source>
        <dbReference type="EMBL" id="TCV86700.1"/>
    </source>
</evidence>
<name>A0A4R3Y4M1_9PROT</name>
<proteinExistence type="predicted"/>
<reference evidence="1 2" key="1">
    <citation type="submission" date="2019-03" db="EMBL/GenBank/DDBJ databases">
        <title>Genomic Encyclopedia of Type Strains, Phase IV (KMG-IV): sequencing the most valuable type-strain genomes for metagenomic binning, comparative biology and taxonomic classification.</title>
        <authorList>
            <person name="Goeker M."/>
        </authorList>
    </citation>
    <scope>NUCLEOTIDE SEQUENCE [LARGE SCALE GENOMIC DNA]</scope>
    <source>
        <strain evidence="1 2">DSM 100309</strain>
    </source>
</reference>
<keyword evidence="2" id="KW-1185">Reference proteome</keyword>
<evidence type="ECO:0000313" key="2">
    <source>
        <dbReference type="Proteomes" id="UP000295367"/>
    </source>
</evidence>
<organism evidence="1 2">
    <name type="scientific">Sulfurirhabdus autotrophica</name>
    <dbReference type="NCBI Taxonomy" id="1706046"/>
    <lineage>
        <taxon>Bacteria</taxon>
        <taxon>Pseudomonadati</taxon>
        <taxon>Pseudomonadota</taxon>
        <taxon>Betaproteobacteria</taxon>
        <taxon>Nitrosomonadales</taxon>
        <taxon>Sulfuricellaceae</taxon>
        <taxon>Sulfurirhabdus</taxon>
    </lineage>
</organism>
<comment type="caution">
    <text evidence="1">The sequence shown here is derived from an EMBL/GenBank/DDBJ whole genome shotgun (WGS) entry which is preliminary data.</text>
</comment>
<sequence>MVMLPGQVLAAPTSFPHVIGNALLCLDQVDSTYFKKYLTDNFQTPYKIEGGAYWFKIDSFLYGGKITEIFINTESSEYVFLGAVMEGPQDSLKIKIEELTGIKFFQDQNIETLRSPPGSFLIPYGSGKSKIFCVKRRIYGMSTNNKMRIT</sequence>
<dbReference type="RefSeq" id="WP_165922947.1">
    <property type="nucleotide sequence ID" value="NZ_SMCO01000006.1"/>
</dbReference>
<protein>
    <submittedName>
        <fullName evidence="1">Uncharacterized protein</fullName>
    </submittedName>
</protein>
<dbReference type="AlphaFoldDB" id="A0A4R3Y4M1"/>
<gene>
    <name evidence="1" type="ORF">EDC63_10661</name>
</gene>
<dbReference type="Proteomes" id="UP000295367">
    <property type="component" value="Unassembled WGS sequence"/>
</dbReference>
<dbReference type="EMBL" id="SMCO01000006">
    <property type="protein sequence ID" value="TCV86700.1"/>
    <property type="molecule type" value="Genomic_DNA"/>
</dbReference>
<accession>A0A4R3Y4M1</accession>